<proteinExistence type="predicted"/>
<dbReference type="PANTHER" id="PTHR33608:SF3">
    <property type="entry name" value="SLR2013 PROTEIN"/>
    <property type="match status" value="1"/>
</dbReference>
<reference evidence="3 4" key="1">
    <citation type="journal article" date="2007" name="Int. J. Syst. Evol. Microbiol.">
        <title>Description of Pelomonas aquatica sp. nov. and Pelomonas puraquae sp. nov., isolated from industrial and haemodialysis water.</title>
        <authorList>
            <person name="Gomila M."/>
            <person name="Bowien B."/>
            <person name="Falsen E."/>
            <person name="Moore E.R."/>
            <person name="Lalucat J."/>
        </authorList>
    </citation>
    <scope>NUCLEOTIDE SEQUENCE [LARGE SCALE GENOMIC DNA]</scope>
    <source>
        <strain evidence="3 4">CCUG 52769</strain>
    </source>
</reference>
<keyword evidence="1" id="KW-0472">Membrane</keyword>
<keyword evidence="1" id="KW-1133">Transmembrane helix</keyword>
<comment type="caution">
    <text evidence="3">The sequence shown here is derived from an EMBL/GenBank/DDBJ whole genome shotgun (WGS) entry which is preliminary data.</text>
</comment>
<dbReference type="Proteomes" id="UP000197446">
    <property type="component" value="Unassembled WGS sequence"/>
</dbReference>
<keyword evidence="4" id="KW-1185">Reference proteome</keyword>
<gene>
    <name evidence="3" type="ORF">CDO81_25445</name>
</gene>
<dbReference type="RefSeq" id="WP_088486072.1">
    <property type="nucleotide sequence ID" value="NZ_NISI01000018.1"/>
</dbReference>
<dbReference type="InterPro" id="IPR002881">
    <property type="entry name" value="DUF58"/>
</dbReference>
<keyword evidence="1" id="KW-0812">Transmembrane</keyword>
<dbReference type="Pfam" id="PF01882">
    <property type="entry name" value="DUF58"/>
    <property type="match status" value="1"/>
</dbReference>
<dbReference type="OrthoDB" id="9776116at2"/>
<dbReference type="InterPro" id="IPR036465">
    <property type="entry name" value="vWFA_dom_sf"/>
</dbReference>
<feature type="transmembrane region" description="Helical" evidence="1">
    <location>
        <begin position="39"/>
        <end position="61"/>
    </location>
</feature>
<evidence type="ECO:0000313" key="4">
    <source>
        <dbReference type="Proteomes" id="UP000197446"/>
    </source>
</evidence>
<sequence>MRRLVLPSRASIAALALLAGAALLARLLGLPLGTTAVAAGAVLAALLVLAGVDLWRSLVLWRADGLRVERRLPAAFAIGVPTELTLAVVNPGRHAWQLQVFDDLDPVFDFTGLPRALTCAAQTSQPLSFQVTARQRGVVRLGRTQLLWRTRAGVFEVRESVGEAQSMRVYPNFAALARYAWLSGDRRLAQIGIKSFVQRGQGTDFRQLAEYRRGDPLRHLDAKASLRQRKPVVREYQDERDQSVMFLLDCGRRMRADEQSAGAGENSHFDDALDALMLLAYVALSEGDEVGAMTFGSAPGESRDFAPRKGLGTLHALMNRMHDVQPGAHHSDYLAAAEGLMRRLRRRSLVIILTNFRDEDAPELQPALRLLRQRHLVLLASLRETALSRLAAGPLDRPEAAATVASAHLLSQARQDAFARVVDHDKLSVDVEPQALAASLVNRYHQVKRAGLL</sequence>
<name>A0A254MYH7_9BURK</name>
<dbReference type="EMBL" id="NISI01000018">
    <property type="protein sequence ID" value="OWR00489.1"/>
    <property type="molecule type" value="Genomic_DNA"/>
</dbReference>
<dbReference type="PANTHER" id="PTHR33608">
    <property type="entry name" value="BLL2464 PROTEIN"/>
    <property type="match status" value="1"/>
</dbReference>
<evidence type="ECO:0000313" key="3">
    <source>
        <dbReference type="EMBL" id="OWR00489.1"/>
    </source>
</evidence>
<organism evidence="3 4">
    <name type="scientific">Roseateles puraquae</name>
    <dbReference type="NCBI Taxonomy" id="431059"/>
    <lineage>
        <taxon>Bacteria</taxon>
        <taxon>Pseudomonadati</taxon>
        <taxon>Pseudomonadota</taxon>
        <taxon>Betaproteobacteria</taxon>
        <taxon>Burkholderiales</taxon>
        <taxon>Sphaerotilaceae</taxon>
        <taxon>Roseateles</taxon>
    </lineage>
</organism>
<evidence type="ECO:0000259" key="2">
    <source>
        <dbReference type="Pfam" id="PF01882"/>
    </source>
</evidence>
<dbReference type="SUPFAM" id="SSF53300">
    <property type="entry name" value="vWA-like"/>
    <property type="match status" value="1"/>
</dbReference>
<dbReference type="AlphaFoldDB" id="A0A254MYH7"/>
<protein>
    <submittedName>
        <fullName evidence="3">DUF58 domain-containing protein</fullName>
    </submittedName>
</protein>
<feature type="domain" description="DUF58" evidence="2">
    <location>
        <begin position="210"/>
        <end position="416"/>
    </location>
</feature>
<evidence type="ECO:0000256" key="1">
    <source>
        <dbReference type="SAM" id="Phobius"/>
    </source>
</evidence>
<accession>A0A254MYH7</accession>